<evidence type="ECO:0000256" key="1">
    <source>
        <dbReference type="SAM" id="Phobius"/>
    </source>
</evidence>
<keyword evidence="1" id="KW-0472">Membrane</keyword>
<reference evidence="2 3" key="1">
    <citation type="submission" date="2011-08" db="EMBL/GenBank/DDBJ databases">
        <authorList>
            <person name="Weinstock G."/>
            <person name="Sodergren E."/>
            <person name="Clifton S."/>
            <person name="Fulton L."/>
            <person name="Fulton B."/>
            <person name="Courtney L."/>
            <person name="Fronick C."/>
            <person name="Harrison M."/>
            <person name="Strong C."/>
            <person name="Farmer C."/>
            <person name="Delahaunty K."/>
            <person name="Markovic C."/>
            <person name="Hall O."/>
            <person name="Minx P."/>
            <person name="Tomlinson C."/>
            <person name="Mitreva M."/>
            <person name="Hou S."/>
            <person name="Chen J."/>
            <person name="Wollam A."/>
            <person name="Pepin K.H."/>
            <person name="Johnson M."/>
            <person name="Bhonagiri V."/>
            <person name="Zhang X."/>
            <person name="Suruliraj S."/>
            <person name="Warren W."/>
            <person name="Chinwalla A."/>
            <person name="Mardis E.R."/>
            <person name="Wilson R.K."/>
        </authorList>
    </citation>
    <scope>NUCLEOTIDE SEQUENCE [LARGE SCALE GENOMIC DNA]</scope>
    <source>
        <strain evidence="2 3">DSM 18206</strain>
    </source>
</reference>
<dbReference type="Proteomes" id="UP000004407">
    <property type="component" value="Unassembled WGS sequence"/>
</dbReference>
<keyword evidence="1" id="KW-0812">Transmembrane</keyword>
<comment type="caution">
    <text evidence="2">The sequence shown here is derived from an EMBL/GenBank/DDBJ whole genome shotgun (WGS) entry which is preliminary data.</text>
</comment>
<proteinExistence type="predicted"/>
<dbReference type="AlphaFoldDB" id="G6AVS6"/>
<organism evidence="2 3">
    <name type="scientific">Leyella stercorea DSM 18206</name>
    <dbReference type="NCBI Taxonomy" id="1002367"/>
    <lineage>
        <taxon>Bacteria</taxon>
        <taxon>Pseudomonadati</taxon>
        <taxon>Bacteroidota</taxon>
        <taxon>Bacteroidia</taxon>
        <taxon>Bacteroidales</taxon>
        <taxon>Prevotellaceae</taxon>
        <taxon>Leyella</taxon>
    </lineage>
</organism>
<sequence>MFFSLSYFYLFVIIHTFGLQNYSYFFKQQRVERFLAAFFSFFYTFPPY</sequence>
<dbReference type="HOGENOM" id="CLU_3156411_0_0_10"/>
<dbReference type="EMBL" id="AFZZ01000068">
    <property type="protein sequence ID" value="EHJ41440.1"/>
    <property type="molecule type" value="Genomic_DNA"/>
</dbReference>
<gene>
    <name evidence="2" type="ORF">HMPREF0673_00717</name>
</gene>
<evidence type="ECO:0000313" key="3">
    <source>
        <dbReference type="Proteomes" id="UP000004407"/>
    </source>
</evidence>
<keyword evidence="1" id="KW-1133">Transmembrane helix</keyword>
<feature type="transmembrane region" description="Helical" evidence="1">
    <location>
        <begin position="6"/>
        <end position="25"/>
    </location>
</feature>
<evidence type="ECO:0000313" key="2">
    <source>
        <dbReference type="EMBL" id="EHJ41440.1"/>
    </source>
</evidence>
<accession>G6AVS6</accession>
<name>G6AVS6_9BACT</name>
<protein>
    <submittedName>
        <fullName evidence="2">Uncharacterized protein</fullName>
    </submittedName>
</protein>